<feature type="compositionally biased region" description="Low complexity" evidence="1">
    <location>
        <begin position="378"/>
        <end position="387"/>
    </location>
</feature>
<feature type="region of interest" description="Disordered" evidence="1">
    <location>
        <begin position="297"/>
        <end position="1053"/>
    </location>
</feature>
<feature type="compositionally biased region" description="Basic and acidic residues" evidence="1">
    <location>
        <begin position="513"/>
        <end position="526"/>
    </location>
</feature>
<sequence length="1053" mass="107175">VEAGATRSSACTSKPSRDSRRSSGAGARDATGGGAPFDFDPQVGEEVDVWCDKSRSWEPGVVLQGGDGKASVHFSLGGQPHRKSLTAESLAQMRSRARGSLSGHAPAHSSLGHGRTSQGLCLACGGQGCTLCMGAAPISRAEPEGLARPGSETPSSDGRPAEDREGLLSSEDTSDAPGAGPPPRGSTRSATWAADPRDRAASWARGGTRPSAARGPPGAEEAPARGSTRSTARAGGRDALQDAHVWVKARGAALALAPAGALEPESDATVHHDTAPCKDGVRDLSLIAQGANCWREVGKAQEARASRSGSRSGPCLLGSVSPSVGPKPVGGAAALQRSDRCSCSGPPDLDAAPPGSRGSARIEPSGWDGCRDAQKLGELAAPRAEWAPEPEHSDRGERSDGSGSQQRSDRCERSDGWEERSDQGERSDSSRETATSRGFPQPEEGGTDTERLDRSLYGGPTNGPDTVEAWAAPSTRPRLGSAASLGSPASAGPASRRSRRVSSGSSGGTPAAAREEASRGELRSRPSLESTPLRGGLSPEGVRAATEHWGHSPQSCSHGRVREATTAPGGLAPEDRERKASLRGGPPLDSGDGGAPDSRSGRVGSTGSPASAGPVSRRSRRISSGSSGGGTPAAACEEASRGELRSRPSLESTPLRGGLSPEGVRAATEHWGHSPQSCSHGRVREATTAPGGLAPEDRERKASLRGGPPLDSEDGGAPDSRSGRVGSTGSPASAGPVSRRSRRISSGSSGGGTPAAACEEASRGELRSRPSLESTPLRGGLSPEGVRAATEHWGHSPQSCSHGRVREATTAPGGLAPEDRERKASLRGSPPLDSGDGGAPDSRSGRVGSTGSPASAGPASRRSRRVSSGSSGGTPAAAREEASRGELRSRPSLESTPLRGGLSPEGVRAATEHWGHSPQSCSHGRVREATTAPGGLAPEDRERKASLRGGPPLDSGDGGAPDSRSGRVGSTGSPASAGPDSRPGRVSSTGSLHLDRQVPWGEALQGPSQESAQSGGRLTPESAHGSHHCSSRPGAESQQQASRKGQLHKHTVF</sequence>
<dbReference type="EMBL" id="CAUYUJ010001880">
    <property type="protein sequence ID" value="CAK0798041.1"/>
    <property type="molecule type" value="Genomic_DNA"/>
</dbReference>
<evidence type="ECO:0000313" key="3">
    <source>
        <dbReference type="Proteomes" id="UP001189429"/>
    </source>
</evidence>
<feature type="region of interest" description="Disordered" evidence="1">
    <location>
        <begin position="76"/>
        <end position="117"/>
    </location>
</feature>
<feature type="compositionally biased region" description="Polar residues" evidence="1">
    <location>
        <begin position="1"/>
        <end position="14"/>
    </location>
</feature>
<feature type="compositionally biased region" description="Basic and acidic residues" evidence="1">
    <location>
        <begin position="638"/>
        <end position="648"/>
    </location>
</feature>
<dbReference type="Proteomes" id="UP001189429">
    <property type="component" value="Unassembled WGS sequence"/>
</dbReference>
<feature type="compositionally biased region" description="Basic and acidic residues" evidence="1">
    <location>
        <begin position="760"/>
        <end position="770"/>
    </location>
</feature>
<name>A0ABN9Q1H4_9DINO</name>
<reference evidence="2" key="1">
    <citation type="submission" date="2023-10" db="EMBL/GenBank/DDBJ databases">
        <authorList>
            <person name="Chen Y."/>
            <person name="Shah S."/>
            <person name="Dougan E. K."/>
            <person name="Thang M."/>
            <person name="Chan C."/>
        </authorList>
    </citation>
    <scope>NUCLEOTIDE SEQUENCE [LARGE SCALE GENOMIC DNA]</scope>
</reference>
<feature type="region of interest" description="Disordered" evidence="1">
    <location>
        <begin position="1"/>
        <end position="41"/>
    </location>
</feature>
<feature type="compositionally biased region" description="Basic and acidic residues" evidence="1">
    <location>
        <begin position="407"/>
        <end position="431"/>
    </location>
</feature>
<organism evidence="2 3">
    <name type="scientific">Prorocentrum cordatum</name>
    <dbReference type="NCBI Taxonomy" id="2364126"/>
    <lineage>
        <taxon>Eukaryota</taxon>
        <taxon>Sar</taxon>
        <taxon>Alveolata</taxon>
        <taxon>Dinophyceae</taxon>
        <taxon>Prorocentrales</taxon>
        <taxon>Prorocentraceae</taxon>
        <taxon>Prorocentrum</taxon>
    </lineage>
</organism>
<feature type="compositionally biased region" description="Low complexity" evidence="1">
    <location>
        <begin position="847"/>
        <end position="860"/>
    </location>
</feature>
<feature type="compositionally biased region" description="Basic and acidic residues" evidence="1">
    <location>
        <begin position="389"/>
        <end position="400"/>
    </location>
</feature>
<evidence type="ECO:0000256" key="1">
    <source>
        <dbReference type="SAM" id="MobiDB-lite"/>
    </source>
</evidence>
<feature type="compositionally biased region" description="Low complexity" evidence="1">
    <location>
        <begin position="204"/>
        <end position="227"/>
    </location>
</feature>
<protein>
    <submittedName>
        <fullName evidence="2">Uncharacterized protein</fullName>
    </submittedName>
</protein>
<evidence type="ECO:0000313" key="2">
    <source>
        <dbReference type="EMBL" id="CAK0798041.1"/>
    </source>
</evidence>
<feature type="compositionally biased region" description="Basic and acidic residues" evidence="1">
    <location>
        <begin position="878"/>
        <end position="891"/>
    </location>
</feature>
<comment type="caution">
    <text evidence="2">The sequence shown here is derived from an EMBL/GenBank/DDBJ whole genome shotgun (WGS) entry which is preliminary data.</text>
</comment>
<gene>
    <name evidence="2" type="ORF">PCOR1329_LOCUS6946</name>
</gene>
<feature type="compositionally biased region" description="Polar residues" evidence="1">
    <location>
        <begin position="1006"/>
        <end position="1016"/>
    </location>
</feature>
<accession>A0ABN9Q1H4</accession>
<proteinExistence type="predicted"/>
<feature type="region of interest" description="Disordered" evidence="1">
    <location>
        <begin position="143"/>
        <end position="238"/>
    </location>
</feature>
<feature type="non-terminal residue" evidence="2">
    <location>
        <position position="1"/>
    </location>
</feature>
<keyword evidence="3" id="KW-1185">Reference proteome</keyword>
<feature type="compositionally biased region" description="Low complexity" evidence="1">
    <location>
        <begin position="478"/>
        <end position="495"/>
    </location>
</feature>